<feature type="coiled-coil region" evidence="1">
    <location>
        <begin position="135"/>
        <end position="175"/>
    </location>
</feature>
<name>A0A813JUD6_POLGL</name>
<sequence>VIRLIMALPEGPGREALVAEEMRPIADSCLLPGCDQQALDHLFRILESQCCSGNELIDALTCCLDALSRNFPLEHCICSSAEQEAHKESWQKLAAGCERSEAFSEGLQRCEELLRQRRLALHEAEMLLGSPESEAGQKAEAAAELRAQLREAEEDKQAEEAKAEEIQQAEDAKQAMYIKDLETKLSRAYDLLGLAMYQKHIRKALKAH</sequence>
<gene>
    <name evidence="2" type="ORF">PGLA2088_LOCUS24785</name>
</gene>
<evidence type="ECO:0000313" key="2">
    <source>
        <dbReference type="EMBL" id="CAE8686040.1"/>
    </source>
</evidence>
<dbReference type="EMBL" id="CAJNNW010026526">
    <property type="protein sequence ID" value="CAE8686040.1"/>
    <property type="molecule type" value="Genomic_DNA"/>
</dbReference>
<evidence type="ECO:0000256" key="1">
    <source>
        <dbReference type="SAM" id="Coils"/>
    </source>
</evidence>
<accession>A0A813JUD6</accession>
<keyword evidence="1" id="KW-0175">Coiled coil</keyword>
<reference evidence="2" key="1">
    <citation type="submission" date="2021-02" db="EMBL/GenBank/DDBJ databases">
        <authorList>
            <person name="Dougan E. K."/>
            <person name="Rhodes N."/>
            <person name="Thang M."/>
            <person name="Chan C."/>
        </authorList>
    </citation>
    <scope>NUCLEOTIDE SEQUENCE</scope>
</reference>
<protein>
    <submittedName>
        <fullName evidence="2">Uncharacterized protein</fullName>
    </submittedName>
</protein>
<proteinExistence type="predicted"/>
<feature type="non-terminal residue" evidence="2">
    <location>
        <position position="1"/>
    </location>
</feature>
<dbReference type="Proteomes" id="UP000626109">
    <property type="component" value="Unassembled WGS sequence"/>
</dbReference>
<comment type="caution">
    <text evidence="2">The sequence shown here is derived from an EMBL/GenBank/DDBJ whole genome shotgun (WGS) entry which is preliminary data.</text>
</comment>
<evidence type="ECO:0000313" key="3">
    <source>
        <dbReference type="Proteomes" id="UP000626109"/>
    </source>
</evidence>
<dbReference type="AlphaFoldDB" id="A0A813JUD6"/>
<organism evidence="2 3">
    <name type="scientific">Polarella glacialis</name>
    <name type="common">Dinoflagellate</name>
    <dbReference type="NCBI Taxonomy" id="89957"/>
    <lineage>
        <taxon>Eukaryota</taxon>
        <taxon>Sar</taxon>
        <taxon>Alveolata</taxon>
        <taxon>Dinophyceae</taxon>
        <taxon>Suessiales</taxon>
        <taxon>Suessiaceae</taxon>
        <taxon>Polarella</taxon>
    </lineage>
</organism>